<dbReference type="EMBL" id="AORC01000013">
    <property type="protein sequence ID" value="EYT48760.1"/>
    <property type="molecule type" value="Genomic_DNA"/>
</dbReference>
<gene>
    <name evidence="1" type="ORF">D641_0110840</name>
</gene>
<reference evidence="1 2" key="1">
    <citation type="journal article" date="2013" name="Genome Announc.">
        <title>Draft genome sequence of an Actinobacterium, Brachybacterium muris strain UCD-AY4.</title>
        <authorList>
            <person name="Lo J.R."/>
            <person name="Lang J.M."/>
            <person name="Darling A.E."/>
            <person name="Eisen J.A."/>
            <person name="Coil D.A."/>
        </authorList>
    </citation>
    <scope>NUCLEOTIDE SEQUENCE [LARGE SCALE GENOMIC DNA]</scope>
    <source>
        <strain evidence="1 2">UCD-AY4</strain>
    </source>
</reference>
<dbReference type="Proteomes" id="UP000019754">
    <property type="component" value="Unassembled WGS sequence"/>
</dbReference>
<dbReference type="STRING" id="1249481.D641_0110840"/>
<dbReference type="AlphaFoldDB" id="A0A022KSV8"/>
<evidence type="ECO:0000313" key="1">
    <source>
        <dbReference type="EMBL" id="EYT48760.1"/>
    </source>
</evidence>
<organism evidence="1 2">
    <name type="scientific">Brachybacterium muris UCD-AY4</name>
    <dbReference type="NCBI Taxonomy" id="1249481"/>
    <lineage>
        <taxon>Bacteria</taxon>
        <taxon>Bacillati</taxon>
        <taxon>Actinomycetota</taxon>
        <taxon>Actinomycetes</taxon>
        <taxon>Micrococcales</taxon>
        <taxon>Dermabacteraceae</taxon>
        <taxon>Brachybacterium</taxon>
    </lineage>
</organism>
<protein>
    <submittedName>
        <fullName evidence="1">Uncharacterized protein</fullName>
    </submittedName>
</protein>
<proteinExistence type="predicted"/>
<sequence>MWPDGPRGALHVRRGEPDTVRDAAMEALAEVAAHCRLRLRRVDDGIGATDRTDVIAVLDGTPGTLFGLSPTYRPLVEGDDPYYAGPRAVSDPDAWSTALGQGDGLPSGPVEGAWADLGVTLAGALDVTLPGATAAGMCPAALAGA</sequence>
<evidence type="ECO:0000313" key="2">
    <source>
        <dbReference type="Proteomes" id="UP000019754"/>
    </source>
</evidence>
<keyword evidence="2" id="KW-1185">Reference proteome</keyword>
<dbReference type="HOGENOM" id="CLU_1783181_0_0_11"/>
<comment type="caution">
    <text evidence="1">The sequence shown here is derived from an EMBL/GenBank/DDBJ whole genome shotgun (WGS) entry which is preliminary data.</text>
</comment>
<accession>A0A022KSV8</accession>
<name>A0A022KSV8_9MICO</name>